<organism evidence="1 2">
    <name type="scientific">Vibrio parahaemolyticus</name>
    <dbReference type="NCBI Taxonomy" id="670"/>
    <lineage>
        <taxon>Bacteria</taxon>
        <taxon>Pseudomonadati</taxon>
        <taxon>Pseudomonadota</taxon>
        <taxon>Gammaproteobacteria</taxon>
        <taxon>Vibrionales</taxon>
        <taxon>Vibrionaceae</taxon>
        <taxon>Vibrio</taxon>
    </lineage>
</organism>
<evidence type="ECO:0000313" key="2">
    <source>
        <dbReference type="Proteomes" id="UP000518904"/>
    </source>
</evidence>
<reference evidence="1 2" key="1">
    <citation type="submission" date="2020-04" db="EMBL/GenBank/DDBJ databases">
        <title>Whole-genome sequencing of Vibrio spp. from China reveals different genetic environments of blaCTX-M-14 among diverse lineages.</title>
        <authorList>
            <person name="Zheng Z."/>
            <person name="Ye L."/>
            <person name="Chen S."/>
        </authorList>
    </citation>
    <scope>NUCLEOTIDE SEQUENCE [LARGE SCALE GENOMIC DNA]</scope>
    <source>
        <strain evidence="1 2">Vb0551</strain>
    </source>
</reference>
<dbReference type="GO" id="GO:0016740">
    <property type="term" value="F:transferase activity"/>
    <property type="evidence" value="ECO:0007669"/>
    <property type="project" value="UniProtKB-KW"/>
</dbReference>
<keyword evidence="1" id="KW-0808">Transferase</keyword>
<protein>
    <submittedName>
        <fullName evidence="1">Glycosyltransferase</fullName>
    </submittedName>
</protein>
<dbReference type="Proteomes" id="UP000518904">
    <property type="component" value="Unassembled WGS sequence"/>
</dbReference>
<sequence>MKTKILHIINDLSQNGGAQKFLVDLVLEHKPEYEIKILV</sequence>
<dbReference type="EMBL" id="JABCLB010002797">
    <property type="protein sequence ID" value="NMU87786.1"/>
    <property type="molecule type" value="Genomic_DNA"/>
</dbReference>
<proteinExistence type="predicted"/>
<dbReference type="AlphaFoldDB" id="A0A7Y0XG64"/>
<comment type="caution">
    <text evidence="1">The sequence shown here is derived from an EMBL/GenBank/DDBJ whole genome shotgun (WGS) entry which is preliminary data.</text>
</comment>
<accession>A0A7Y0XG64</accession>
<name>A0A7Y0XG64_VIBPH</name>
<feature type="non-terminal residue" evidence="1">
    <location>
        <position position="39"/>
    </location>
</feature>
<evidence type="ECO:0000313" key="1">
    <source>
        <dbReference type="EMBL" id="NMU87786.1"/>
    </source>
</evidence>
<gene>
    <name evidence="1" type="ORF">HKB16_33600</name>
</gene>